<evidence type="ECO:0000313" key="3">
    <source>
        <dbReference type="EMBL" id="QDU59449.1"/>
    </source>
</evidence>
<name>A0A518AXJ1_9BACT</name>
<keyword evidence="2" id="KW-1133">Transmembrane helix</keyword>
<accession>A0A518AXJ1</accession>
<gene>
    <name evidence="3" type="ORF">Pan216_02770</name>
</gene>
<dbReference type="OrthoDB" id="223245at2"/>
<sequence length="486" mass="55234">MSMNGHDGTVDCASDLICDKRRTHGRWRGFAFCPMALVAIGIGSWVGSHATADRELQAEITKIRKHGEPVHFWELKPSPRPPEQDALPHVETAIQKMAPLSAEFEHAITLPLTREKFTVLQRDLEANREALDAISRAVAKPPLRFDYDYDDDMVWEIDSGIATRMEYFSELLHAKVLTSLYVRDRDIAIQYVEKGLALSEFLREDTFWLHHVLRYQHGARALMSLAIVLAEHNLTKAEFKRIDAALRTAIHSINPRKMIANGRAITLTQMEHLSMGRLYSLGVVYESSNMYVVPTTISDWFASTRDCYEGSHILSPFCRHMLLQSQVTSLRAFGELVKIIDIPGPRGNELIEEWTLRHESACAKLGVTKEFILWFIPRGTIIRDAILWYRQQLVLARIGLRVDRYHADNGVLPATLYEVTDVDLRSIPKCLFSGKQLIYEVDAAGTGFCIRTLGANSIDDYGDDAKDPTEGSFRVNTRQLPRPRMR</sequence>
<feature type="region of interest" description="Disordered" evidence="1">
    <location>
        <begin position="464"/>
        <end position="486"/>
    </location>
</feature>
<keyword evidence="2" id="KW-0812">Transmembrane</keyword>
<proteinExistence type="predicted"/>
<keyword evidence="2" id="KW-0472">Membrane</keyword>
<dbReference type="Proteomes" id="UP000317093">
    <property type="component" value="Chromosome"/>
</dbReference>
<organism evidence="3 4">
    <name type="scientific">Kolteria novifilia</name>
    <dbReference type="NCBI Taxonomy" id="2527975"/>
    <lineage>
        <taxon>Bacteria</taxon>
        <taxon>Pseudomonadati</taxon>
        <taxon>Planctomycetota</taxon>
        <taxon>Planctomycetia</taxon>
        <taxon>Kolteriales</taxon>
        <taxon>Kolteriaceae</taxon>
        <taxon>Kolteria</taxon>
    </lineage>
</organism>
<evidence type="ECO:0000313" key="4">
    <source>
        <dbReference type="Proteomes" id="UP000317093"/>
    </source>
</evidence>
<reference evidence="3 4" key="1">
    <citation type="submission" date="2019-02" db="EMBL/GenBank/DDBJ databases">
        <title>Deep-cultivation of Planctomycetes and their phenomic and genomic characterization uncovers novel biology.</title>
        <authorList>
            <person name="Wiegand S."/>
            <person name="Jogler M."/>
            <person name="Boedeker C."/>
            <person name="Pinto D."/>
            <person name="Vollmers J."/>
            <person name="Rivas-Marin E."/>
            <person name="Kohn T."/>
            <person name="Peeters S.H."/>
            <person name="Heuer A."/>
            <person name="Rast P."/>
            <person name="Oberbeckmann S."/>
            <person name="Bunk B."/>
            <person name="Jeske O."/>
            <person name="Meyerdierks A."/>
            <person name="Storesund J.E."/>
            <person name="Kallscheuer N."/>
            <person name="Luecker S."/>
            <person name="Lage O.M."/>
            <person name="Pohl T."/>
            <person name="Merkel B.J."/>
            <person name="Hornburger P."/>
            <person name="Mueller R.-W."/>
            <person name="Bruemmer F."/>
            <person name="Labrenz M."/>
            <person name="Spormann A.M."/>
            <person name="Op den Camp H."/>
            <person name="Overmann J."/>
            <person name="Amann R."/>
            <person name="Jetten M.S.M."/>
            <person name="Mascher T."/>
            <person name="Medema M.H."/>
            <person name="Devos D.P."/>
            <person name="Kaster A.-K."/>
            <person name="Ovreas L."/>
            <person name="Rohde M."/>
            <person name="Galperin M.Y."/>
            <person name="Jogler C."/>
        </authorList>
    </citation>
    <scope>NUCLEOTIDE SEQUENCE [LARGE SCALE GENOMIC DNA]</scope>
    <source>
        <strain evidence="3 4">Pan216</strain>
    </source>
</reference>
<evidence type="ECO:0000256" key="1">
    <source>
        <dbReference type="SAM" id="MobiDB-lite"/>
    </source>
</evidence>
<dbReference type="EMBL" id="CP036279">
    <property type="protein sequence ID" value="QDU59449.1"/>
    <property type="molecule type" value="Genomic_DNA"/>
</dbReference>
<dbReference type="RefSeq" id="WP_145253741.1">
    <property type="nucleotide sequence ID" value="NZ_CP036279.1"/>
</dbReference>
<dbReference type="AlphaFoldDB" id="A0A518AXJ1"/>
<evidence type="ECO:0000256" key="2">
    <source>
        <dbReference type="SAM" id="Phobius"/>
    </source>
</evidence>
<protein>
    <submittedName>
        <fullName evidence="3">Uncharacterized protein</fullName>
    </submittedName>
</protein>
<keyword evidence="4" id="KW-1185">Reference proteome</keyword>
<dbReference type="KEGG" id="knv:Pan216_02770"/>
<feature type="transmembrane region" description="Helical" evidence="2">
    <location>
        <begin position="29"/>
        <end position="47"/>
    </location>
</feature>